<feature type="transmembrane region" description="Helical" evidence="10">
    <location>
        <begin position="6"/>
        <end position="28"/>
    </location>
</feature>
<dbReference type="GO" id="GO:0005506">
    <property type="term" value="F:iron ion binding"/>
    <property type="evidence" value="ECO:0007669"/>
    <property type="project" value="InterPro"/>
</dbReference>
<gene>
    <name evidence="11" type="ORF">QN277_016180</name>
</gene>
<dbReference type="Pfam" id="PF00067">
    <property type="entry name" value="p450"/>
    <property type="match status" value="1"/>
</dbReference>
<dbReference type="PANTHER" id="PTHR47955">
    <property type="entry name" value="CYTOCHROME P450 FAMILY 71 PROTEIN"/>
    <property type="match status" value="1"/>
</dbReference>
<keyword evidence="3 8" id="KW-0349">Heme</keyword>
<dbReference type="GO" id="GO:0004497">
    <property type="term" value="F:monooxygenase activity"/>
    <property type="evidence" value="ECO:0007669"/>
    <property type="project" value="UniProtKB-KW"/>
</dbReference>
<dbReference type="GO" id="GO:0020037">
    <property type="term" value="F:heme binding"/>
    <property type="evidence" value="ECO:0007669"/>
    <property type="project" value="InterPro"/>
</dbReference>
<dbReference type="SUPFAM" id="SSF48264">
    <property type="entry name" value="Cytochrome P450"/>
    <property type="match status" value="1"/>
</dbReference>
<keyword evidence="10" id="KW-0812">Transmembrane</keyword>
<keyword evidence="10" id="KW-1133">Transmembrane helix</keyword>
<keyword evidence="12" id="KW-1185">Reference proteome</keyword>
<keyword evidence="7 9" id="KW-0503">Monooxygenase</keyword>
<evidence type="ECO:0000313" key="11">
    <source>
        <dbReference type="EMBL" id="KAK4278316.1"/>
    </source>
</evidence>
<keyword evidence="6 8" id="KW-0408">Iron</keyword>
<comment type="cofactor">
    <cofactor evidence="1 8">
        <name>heme</name>
        <dbReference type="ChEBI" id="CHEBI:30413"/>
    </cofactor>
</comment>
<comment type="similarity">
    <text evidence="2 9">Belongs to the cytochrome P450 family.</text>
</comment>
<dbReference type="Gene3D" id="1.10.630.10">
    <property type="entry name" value="Cytochrome P450"/>
    <property type="match status" value="1"/>
</dbReference>
<evidence type="ECO:0000256" key="2">
    <source>
        <dbReference type="ARBA" id="ARBA00010617"/>
    </source>
</evidence>
<organism evidence="11 12">
    <name type="scientific">Acacia crassicarpa</name>
    <name type="common">northern wattle</name>
    <dbReference type="NCBI Taxonomy" id="499986"/>
    <lineage>
        <taxon>Eukaryota</taxon>
        <taxon>Viridiplantae</taxon>
        <taxon>Streptophyta</taxon>
        <taxon>Embryophyta</taxon>
        <taxon>Tracheophyta</taxon>
        <taxon>Spermatophyta</taxon>
        <taxon>Magnoliopsida</taxon>
        <taxon>eudicotyledons</taxon>
        <taxon>Gunneridae</taxon>
        <taxon>Pentapetalae</taxon>
        <taxon>rosids</taxon>
        <taxon>fabids</taxon>
        <taxon>Fabales</taxon>
        <taxon>Fabaceae</taxon>
        <taxon>Caesalpinioideae</taxon>
        <taxon>mimosoid clade</taxon>
        <taxon>Acacieae</taxon>
        <taxon>Acacia</taxon>
    </lineage>
</organism>
<keyword evidence="4 8" id="KW-0479">Metal-binding</keyword>
<evidence type="ECO:0000256" key="10">
    <source>
        <dbReference type="SAM" id="Phobius"/>
    </source>
</evidence>
<evidence type="ECO:0000256" key="9">
    <source>
        <dbReference type="RuleBase" id="RU000461"/>
    </source>
</evidence>
<dbReference type="InterPro" id="IPR001128">
    <property type="entry name" value="Cyt_P450"/>
</dbReference>
<evidence type="ECO:0000256" key="3">
    <source>
        <dbReference type="ARBA" id="ARBA00022617"/>
    </source>
</evidence>
<evidence type="ECO:0000256" key="6">
    <source>
        <dbReference type="ARBA" id="ARBA00023004"/>
    </source>
</evidence>
<sequence length="507" mass="57102">MESELQIFSPSSIVSFFLFSFTVVCIFWRSKSKNSNSKLPPGPPKVPILGNMHQIGAMPHQTIAKWAKQYGPLMHLKLGGLSAIVVSSPEMAKGVMKTHDIIFANRPYVVAADIITYGSKSMSFSPYGSYWRQMRKISTFELLTPKRVESFRPIREEEVSKLVKEIALSEGSVINLTKKINSMAYGMTARIAFGAKSNDQEAYIGLMKEVLKLVGGFSLADLYPSIGVLQVLTGLRSKAEKVHQEIDRILGSIVRDHKDRDARTEAAYEKAEDIVDVLLKLQKQKNLEHPLSDEMIKATILDIFSAGSGTFSKTVEWTIAELVRNPWVMEKAQAEVRKVYEGKGYVDEASVHELKYLKSVIKEALRLHPPVPLLLPRECSERCEINGYEIAPKSKVMVNVWAIGRNPEYWSDAEKFYPERFIDNSIDFRGADFQLIPFGAGRRMCPGITFGEANVKLTLANLLFHFDWKMPNGEKPEDLDMDESFGVSVKKKYDLELIPVKYSSSAI</sequence>
<dbReference type="FunFam" id="1.10.630.10:FF:000008">
    <property type="entry name" value="Cytochrome P450 71D8"/>
    <property type="match status" value="1"/>
</dbReference>
<feature type="binding site" description="axial binding residue" evidence="8">
    <location>
        <position position="445"/>
    </location>
    <ligand>
        <name>heme</name>
        <dbReference type="ChEBI" id="CHEBI:30413"/>
    </ligand>
    <ligandPart>
        <name>Fe</name>
        <dbReference type="ChEBI" id="CHEBI:18248"/>
    </ligandPart>
</feature>
<evidence type="ECO:0000256" key="1">
    <source>
        <dbReference type="ARBA" id="ARBA00001971"/>
    </source>
</evidence>
<dbReference type="PRINTS" id="PR00463">
    <property type="entry name" value="EP450I"/>
</dbReference>
<proteinExistence type="inferred from homology"/>
<evidence type="ECO:0008006" key="13">
    <source>
        <dbReference type="Google" id="ProtNLM"/>
    </source>
</evidence>
<evidence type="ECO:0000256" key="5">
    <source>
        <dbReference type="ARBA" id="ARBA00023002"/>
    </source>
</evidence>
<dbReference type="InterPro" id="IPR002401">
    <property type="entry name" value="Cyt_P450_E_grp-I"/>
</dbReference>
<dbReference type="PROSITE" id="PS00086">
    <property type="entry name" value="CYTOCHROME_P450"/>
    <property type="match status" value="1"/>
</dbReference>
<evidence type="ECO:0000256" key="8">
    <source>
        <dbReference type="PIRSR" id="PIRSR602401-1"/>
    </source>
</evidence>
<protein>
    <recommendedName>
        <fullName evidence="13">Cytochrome P450</fullName>
    </recommendedName>
</protein>
<dbReference type="AlphaFoldDB" id="A0AAE1TB61"/>
<comment type="caution">
    <text evidence="11">The sequence shown here is derived from an EMBL/GenBank/DDBJ whole genome shotgun (WGS) entry which is preliminary data.</text>
</comment>
<dbReference type="InterPro" id="IPR036396">
    <property type="entry name" value="Cyt_P450_sf"/>
</dbReference>
<dbReference type="Proteomes" id="UP001293593">
    <property type="component" value="Unassembled WGS sequence"/>
</dbReference>
<evidence type="ECO:0000256" key="7">
    <source>
        <dbReference type="ARBA" id="ARBA00023033"/>
    </source>
</evidence>
<name>A0AAE1TB61_9FABA</name>
<dbReference type="PANTHER" id="PTHR47955:SF8">
    <property type="entry name" value="CYTOCHROME P450 71D11-LIKE"/>
    <property type="match status" value="1"/>
</dbReference>
<dbReference type="InterPro" id="IPR017972">
    <property type="entry name" value="Cyt_P450_CS"/>
</dbReference>
<dbReference type="PRINTS" id="PR00385">
    <property type="entry name" value="P450"/>
</dbReference>
<accession>A0AAE1TB61</accession>
<evidence type="ECO:0000313" key="12">
    <source>
        <dbReference type="Proteomes" id="UP001293593"/>
    </source>
</evidence>
<keyword evidence="5 9" id="KW-0560">Oxidoreductase</keyword>
<dbReference type="EMBL" id="JAWXYG010000003">
    <property type="protein sequence ID" value="KAK4278316.1"/>
    <property type="molecule type" value="Genomic_DNA"/>
</dbReference>
<evidence type="ECO:0000256" key="4">
    <source>
        <dbReference type="ARBA" id="ARBA00022723"/>
    </source>
</evidence>
<keyword evidence="10" id="KW-0472">Membrane</keyword>
<dbReference type="CDD" id="cd11072">
    <property type="entry name" value="CYP71-like"/>
    <property type="match status" value="1"/>
</dbReference>
<reference evidence="11" key="1">
    <citation type="submission" date="2023-10" db="EMBL/GenBank/DDBJ databases">
        <title>Chromosome-level genome of the transformable northern wattle, Acacia crassicarpa.</title>
        <authorList>
            <person name="Massaro I."/>
            <person name="Sinha N.R."/>
            <person name="Poethig S."/>
            <person name="Leichty A.R."/>
        </authorList>
    </citation>
    <scope>NUCLEOTIDE SEQUENCE</scope>
    <source>
        <strain evidence="11">Acra3RX</strain>
        <tissue evidence="11">Leaf</tissue>
    </source>
</reference>
<dbReference type="GO" id="GO:0016705">
    <property type="term" value="F:oxidoreductase activity, acting on paired donors, with incorporation or reduction of molecular oxygen"/>
    <property type="evidence" value="ECO:0007669"/>
    <property type="project" value="InterPro"/>
</dbReference>